<dbReference type="OrthoDB" id="9809594at2"/>
<dbReference type="SUPFAM" id="SSF53756">
    <property type="entry name" value="UDP-Glycosyltransferase/glycogen phosphorylase"/>
    <property type="match status" value="1"/>
</dbReference>
<dbReference type="GO" id="GO:0016758">
    <property type="term" value="F:hexosyltransferase activity"/>
    <property type="evidence" value="ECO:0007669"/>
    <property type="project" value="InterPro"/>
</dbReference>
<sequence>MIGYYVHHHGRGHLHRALAITAQLDEPVTFLSSLPAPAGLRATDTWLRLPLDVPDTAAPTTDPAAHGRLHWVPTGVAGLAERHALITDFLARERPRRVVVDVSVEVTLLVRLSGVPVVVMAMPGDRGDAVHRLALDVAEHVVAPWSDRVYRPDWLAEHAPRTHYVGSISRFDGRPRPARRPGARRCGVLLAGAGGSAVPAGALAELRGAAADVDWTAMGGDAAWVDDPWSLLAAADVVVCHAGQNAIADVAVAGVPAVVVPQDRPFDEQHATADALAAAGVAVAVPQWPAPERWPGLIARARACGDRWDELRTRGAAARAAEVIAA</sequence>
<keyword evidence="4" id="KW-1185">Reference proteome</keyword>
<name>A0A1E8PZG4_9MYCO</name>
<organism evidence="3 4">
    <name type="scientific">Mycolicibacterium grossiae</name>
    <dbReference type="NCBI Taxonomy" id="1552759"/>
    <lineage>
        <taxon>Bacteria</taxon>
        <taxon>Bacillati</taxon>
        <taxon>Actinomycetota</taxon>
        <taxon>Actinomycetes</taxon>
        <taxon>Mycobacteriales</taxon>
        <taxon>Mycobacteriaceae</taxon>
        <taxon>Mycolicibacterium</taxon>
    </lineage>
</organism>
<comment type="caution">
    <text evidence="3">The sequence shown here is derived from an EMBL/GenBank/DDBJ whole genome shotgun (WGS) entry which is preliminary data.</text>
</comment>
<dbReference type="AlphaFoldDB" id="A0A1E8PZG4"/>
<evidence type="ECO:0000313" key="4">
    <source>
        <dbReference type="Proteomes" id="UP000178953"/>
    </source>
</evidence>
<dbReference type="Pfam" id="PF04101">
    <property type="entry name" value="Glyco_tran_28_C"/>
    <property type="match status" value="1"/>
</dbReference>
<keyword evidence="1" id="KW-0808">Transferase</keyword>
<feature type="domain" description="Glycosyl transferase family 28 C-terminal" evidence="2">
    <location>
        <begin position="230"/>
        <end position="287"/>
    </location>
</feature>
<evidence type="ECO:0000259" key="2">
    <source>
        <dbReference type="Pfam" id="PF04101"/>
    </source>
</evidence>
<reference evidence="3 4" key="1">
    <citation type="submission" date="2016-09" db="EMBL/GenBank/DDBJ databases">
        <title>genome sequence of Mycobacterium sp. 739 SCH.</title>
        <authorList>
            <person name="Greninger A.L."/>
            <person name="Qin X."/>
            <person name="Jerome K."/>
            <person name="Vora S."/>
            <person name="Quinn K."/>
        </authorList>
    </citation>
    <scope>NUCLEOTIDE SEQUENCE [LARGE SCALE GENOMIC DNA]</scope>
    <source>
        <strain evidence="3 4">SCH</strain>
    </source>
</reference>
<dbReference type="RefSeq" id="WP_070355279.1">
    <property type="nucleotide sequence ID" value="NZ_CP043474.1"/>
</dbReference>
<dbReference type="InterPro" id="IPR007235">
    <property type="entry name" value="Glyco_trans_28_C"/>
</dbReference>
<dbReference type="EMBL" id="MCHX01000064">
    <property type="protein sequence ID" value="OFJ51516.1"/>
    <property type="molecule type" value="Genomic_DNA"/>
</dbReference>
<evidence type="ECO:0000313" key="3">
    <source>
        <dbReference type="EMBL" id="OFJ51516.1"/>
    </source>
</evidence>
<dbReference type="Proteomes" id="UP000178953">
    <property type="component" value="Unassembled WGS sequence"/>
</dbReference>
<gene>
    <name evidence="3" type="ORF">BEL07_22470</name>
</gene>
<proteinExistence type="predicted"/>
<dbReference type="PANTHER" id="PTHR21015">
    <property type="entry name" value="UDP-N-ACETYLGLUCOSAMINE--N-ACETYLMURAMYL-(PENTAPEPTIDE) PYROPHOSPHORYL-UNDECAPRENOL N-ACETYLGLUCOSAMINE TRANSFERASE 1"/>
    <property type="match status" value="1"/>
</dbReference>
<dbReference type="Gene3D" id="3.40.50.2000">
    <property type="entry name" value="Glycogen Phosphorylase B"/>
    <property type="match status" value="1"/>
</dbReference>
<dbReference type="PANTHER" id="PTHR21015:SF22">
    <property type="entry name" value="GLYCOSYLTRANSFERASE"/>
    <property type="match status" value="1"/>
</dbReference>
<accession>A0A1E8PZG4</accession>
<protein>
    <recommendedName>
        <fullName evidence="2">Glycosyl transferase family 28 C-terminal domain-containing protein</fullName>
    </recommendedName>
</protein>
<evidence type="ECO:0000256" key="1">
    <source>
        <dbReference type="ARBA" id="ARBA00022679"/>
    </source>
</evidence>